<reference evidence="3 4" key="1">
    <citation type="submission" date="2016-10" db="EMBL/GenBank/DDBJ databases">
        <title>Evaluation of Human, Veterinary and Environmental Mycobacterium chelonae Isolates by Core Genome Phylogenomic Analysis, Targeted Gene Comparison, and Anti-microbial Susceptibility Patterns: A Tale of Mistaken Identities.</title>
        <authorList>
            <person name="Fogelson S.B."/>
            <person name="Camus A.C."/>
            <person name="Lorenz W."/>
            <person name="Vasireddy R."/>
            <person name="Vasireddy S."/>
            <person name="Smith T."/>
            <person name="Brown-Elliott B.A."/>
            <person name="Wallace R.J.Jr."/>
            <person name="Hasan N.A."/>
            <person name="Reischl U."/>
            <person name="Sanchez S."/>
        </authorList>
    </citation>
    <scope>NUCLEOTIDE SEQUENCE [LARGE SCALE GENOMIC DNA]</scope>
    <source>
        <strain evidence="3 4">1559</strain>
    </source>
</reference>
<dbReference type="InterPro" id="IPR036866">
    <property type="entry name" value="RibonucZ/Hydroxyglut_hydro"/>
</dbReference>
<evidence type="ECO:0000313" key="4">
    <source>
        <dbReference type="Proteomes" id="UP000179616"/>
    </source>
</evidence>
<dbReference type="OrthoDB" id="9805728at2"/>
<dbReference type="PIRSF" id="PIRSF038896">
    <property type="entry name" value="NAPE-PLD"/>
    <property type="match status" value="1"/>
</dbReference>
<dbReference type="PANTHER" id="PTHR15032:SF4">
    <property type="entry name" value="N-ACYL-PHOSPHATIDYLETHANOLAMINE-HYDROLYZING PHOSPHOLIPASE D"/>
    <property type="match status" value="1"/>
</dbReference>
<dbReference type="PANTHER" id="PTHR15032">
    <property type="entry name" value="N-ACYL-PHOSPHATIDYLETHANOLAMINE-HYDROLYZING PHOSPHOLIPASE D"/>
    <property type="match status" value="1"/>
</dbReference>
<dbReference type="SUPFAM" id="SSF56281">
    <property type="entry name" value="Metallo-hydrolase/oxidoreductase"/>
    <property type="match status" value="1"/>
</dbReference>
<protein>
    <recommendedName>
        <fullName evidence="2">Metallo-beta-lactamase domain-containing protein</fullName>
    </recommendedName>
</protein>
<dbReference type="InterPro" id="IPR001279">
    <property type="entry name" value="Metallo-B-lactamas"/>
</dbReference>
<accession>A0A1S1LFH1</accession>
<dbReference type="Gene3D" id="3.60.15.10">
    <property type="entry name" value="Ribonuclease Z/Hydroxyacylglutathione hydrolase-like"/>
    <property type="match status" value="1"/>
</dbReference>
<comment type="caution">
    <text evidence="3">The sequence shown here is derived from an EMBL/GenBank/DDBJ whole genome shotgun (WGS) entry which is preliminary data.</text>
</comment>
<dbReference type="AlphaFoldDB" id="A0A1S1LFH1"/>
<name>A0A1S1LFH1_9MYCO</name>
<dbReference type="RefSeq" id="WP_070936556.1">
    <property type="nucleotide sequence ID" value="NZ_JYKC01000011.1"/>
</dbReference>
<feature type="domain" description="Metallo-beta-lactamase" evidence="2">
    <location>
        <begin position="116"/>
        <end position="318"/>
    </location>
</feature>
<dbReference type="Pfam" id="PF12706">
    <property type="entry name" value="Lactamase_B_2"/>
    <property type="match status" value="1"/>
</dbReference>
<dbReference type="GO" id="GO:0070290">
    <property type="term" value="F:N-acylphosphatidylethanolamine-specific phospholipase D activity"/>
    <property type="evidence" value="ECO:0007669"/>
    <property type="project" value="InterPro"/>
</dbReference>
<dbReference type="InterPro" id="IPR024884">
    <property type="entry name" value="NAPE-PLD"/>
</dbReference>
<sequence>MRALWVGAGAAIASTWIGRVLRDVPQTLGASKERIAEVAEGSPQYRGGTFHNAEPARQFVPDADPTSLLRGLLTRQSAGGPQGEVPLEVPELAGPPADLAVTWFGHSSVLVEVDGYRVLTDPVWSDRCSPSRVVGPHRQHPVPVELSTLPALDAVVISHDHYDHLDMDSIIALTRSQNAVFVVPLGVGAHLRGWGVSPARVIELDWDQSHQLGKLTLTCTQARHFSGRSLTRNTTLWASWVIAGPQHKVFFGGDTGYTKAFKVIGDTYGPFDLTLLPVGAYNTQWPDIHMNPEEAVQSHTDLNSLASDKSAPLLPIHWATFNLALHPWAEPIERALSAADEQGVTVMVPKPGQRTDVRQPAAPDGWWRLT</sequence>
<dbReference type="EMBL" id="MLIK01000004">
    <property type="protein sequence ID" value="OHU31138.1"/>
    <property type="molecule type" value="Genomic_DNA"/>
</dbReference>
<dbReference type="GeneID" id="57166253"/>
<proteinExistence type="predicted"/>
<organism evidence="3 4">
    <name type="scientific">Mycobacteroides franklinii</name>
    <dbReference type="NCBI Taxonomy" id="948102"/>
    <lineage>
        <taxon>Bacteria</taxon>
        <taxon>Bacillati</taxon>
        <taxon>Actinomycetota</taxon>
        <taxon>Actinomycetes</taxon>
        <taxon>Mycobacteriales</taxon>
        <taxon>Mycobacteriaceae</taxon>
        <taxon>Mycobacteroides</taxon>
    </lineage>
</organism>
<dbReference type="STRING" id="948102.BKG76_05515"/>
<feature type="region of interest" description="Disordered" evidence="1">
    <location>
        <begin position="351"/>
        <end position="370"/>
    </location>
</feature>
<dbReference type="GO" id="GO:0008270">
    <property type="term" value="F:zinc ion binding"/>
    <property type="evidence" value="ECO:0007669"/>
    <property type="project" value="InterPro"/>
</dbReference>
<evidence type="ECO:0000259" key="2">
    <source>
        <dbReference type="Pfam" id="PF12706"/>
    </source>
</evidence>
<evidence type="ECO:0000256" key="1">
    <source>
        <dbReference type="SAM" id="MobiDB-lite"/>
    </source>
</evidence>
<evidence type="ECO:0000313" key="3">
    <source>
        <dbReference type="EMBL" id="OHU31138.1"/>
    </source>
</evidence>
<dbReference type="GO" id="GO:0005737">
    <property type="term" value="C:cytoplasm"/>
    <property type="evidence" value="ECO:0007669"/>
    <property type="project" value="TreeGrafter"/>
</dbReference>
<gene>
    <name evidence="3" type="ORF">BKG76_05515</name>
</gene>
<dbReference type="Proteomes" id="UP000179616">
    <property type="component" value="Unassembled WGS sequence"/>
</dbReference>